<organism evidence="1 2">
    <name type="scientific">Bacillus songklensis</name>
    <dbReference type="NCBI Taxonomy" id="1069116"/>
    <lineage>
        <taxon>Bacteria</taxon>
        <taxon>Bacillati</taxon>
        <taxon>Bacillota</taxon>
        <taxon>Bacilli</taxon>
        <taxon>Bacillales</taxon>
        <taxon>Bacillaceae</taxon>
        <taxon>Bacillus</taxon>
    </lineage>
</organism>
<name>A0ABV8AZP8_9BACI</name>
<dbReference type="EMBL" id="JBHRZT010000014">
    <property type="protein sequence ID" value="MFC3882435.1"/>
    <property type="molecule type" value="Genomic_DNA"/>
</dbReference>
<gene>
    <name evidence="1" type="ORF">ACFOU2_02405</name>
</gene>
<keyword evidence="2" id="KW-1185">Reference proteome</keyword>
<accession>A0ABV8AZP8</accession>
<dbReference type="Proteomes" id="UP001595752">
    <property type="component" value="Unassembled WGS sequence"/>
</dbReference>
<sequence length="111" mass="13090">MYITIRLNRNSLDDEKHRLKKVLPILRDDLNHETIELILTHIDQTFDFEKNTDEIRLLLSTYVYLISEDSVIPYTTNNFTTIDAGDFEALNRNLHELNEKARLNAAKREKS</sequence>
<evidence type="ECO:0000313" key="2">
    <source>
        <dbReference type="Proteomes" id="UP001595752"/>
    </source>
</evidence>
<reference evidence="2" key="1">
    <citation type="journal article" date="2019" name="Int. J. Syst. Evol. Microbiol.">
        <title>The Global Catalogue of Microorganisms (GCM) 10K type strain sequencing project: providing services to taxonomists for standard genome sequencing and annotation.</title>
        <authorList>
            <consortium name="The Broad Institute Genomics Platform"/>
            <consortium name="The Broad Institute Genome Sequencing Center for Infectious Disease"/>
            <person name="Wu L."/>
            <person name="Ma J."/>
        </authorList>
    </citation>
    <scope>NUCLEOTIDE SEQUENCE [LARGE SCALE GENOMIC DNA]</scope>
    <source>
        <strain evidence="2">CCUG 61889</strain>
    </source>
</reference>
<dbReference type="RefSeq" id="WP_377911912.1">
    <property type="nucleotide sequence ID" value="NZ_JBHRZT010000014.1"/>
</dbReference>
<comment type="caution">
    <text evidence="1">The sequence shown here is derived from an EMBL/GenBank/DDBJ whole genome shotgun (WGS) entry which is preliminary data.</text>
</comment>
<proteinExistence type="predicted"/>
<protein>
    <submittedName>
        <fullName evidence="1">Uncharacterized protein</fullName>
    </submittedName>
</protein>
<evidence type="ECO:0000313" key="1">
    <source>
        <dbReference type="EMBL" id="MFC3882435.1"/>
    </source>
</evidence>